<dbReference type="PANTHER" id="PTHR30348:SF4">
    <property type="entry name" value="DUF72 DOMAIN-CONTAINING PROTEIN"/>
    <property type="match status" value="1"/>
</dbReference>
<evidence type="ECO:0000313" key="2">
    <source>
        <dbReference type="Proteomes" id="UP001575181"/>
    </source>
</evidence>
<organism evidence="1 2">
    <name type="scientific">Thiohalorhabdus methylotrophus</name>
    <dbReference type="NCBI Taxonomy" id="3242694"/>
    <lineage>
        <taxon>Bacteria</taxon>
        <taxon>Pseudomonadati</taxon>
        <taxon>Pseudomonadota</taxon>
        <taxon>Gammaproteobacteria</taxon>
        <taxon>Thiohalorhabdales</taxon>
        <taxon>Thiohalorhabdaceae</taxon>
        <taxon>Thiohalorhabdus</taxon>
    </lineage>
</organism>
<dbReference type="Proteomes" id="UP001575181">
    <property type="component" value="Unassembled WGS sequence"/>
</dbReference>
<proteinExistence type="predicted"/>
<comment type="caution">
    <text evidence="1">The sequence shown here is derived from an EMBL/GenBank/DDBJ whole genome shotgun (WGS) entry which is preliminary data.</text>
</comment>
<dbReference type="SUPFAM" id="SSF117396">
    <property type="entry name" value="TM1631-like"/>
    <property type="match status" value="1"/>
</dbReference>
<dbReference type="PANTHER" id="PTHR30348">
    <property type="entry name" value="UNCHARACTERIZED PROTEIN YECE"/>
    <property type="match status" value="1"/>
</dbReference>
<protein>
    <submittedName>
        <fullName evidence="1">DUF72 domain-containing protein</fullName>
    </submittedName>
</protein>
<name>A0ABV4TUV5_9GAMM</name>
<dbReference type="InterPro" id="IPR002763">
    <property type="entry name" value="DUF72"/>
</dbReference>
<reference evidence="1 2" key="1">
    <citation type="submission" date="2024-08" db="EMBL/GenBank/DDBJ databases">
        <title>Whole-genome sequencing of halo(alkali)philic microorganisms from hypersaline lakes.</title>
        <authorList>
            <person name="Sorokin D.Y."/>
            <person name="Merkel A.Y."/>
            <person name="Messina E."/>
            <person name="Yakimov M."/>
        </authorList>
    </citation>
    <scope>NUCLEOTIDE SEQUENCE [LARGE SCALE GENOMIC DNA]</scope>
    <source>
        <strain evidence="1 2">Cl-TMA</strain>
    </source>
</reference>
<dbReference type="Pfam" id="PF01904">
    <property type="entry name" value="DUF72"/>
    <property type="match status" value="1"/>
</dbReference>
<dbReference type="RefSeq" id="WP_373655801.1">
    <property type="nucleotide sequence ID" value="NZ_JBGUAW010000006.1"/>
</dbReference>
<accession>A0ABV4TUV5</accession>
<sequence>MDIRVGTCGFAEAQARTFRDLEMLEDQKTFYQPPRVATARRWRERAGPAFTFAVKAWQLITHYPNSPTYRRLRESLDERQRREAGGLRWNPTTRMAWERTQAIADALVAEAVLLQTPASFRPTAGNLENLHAFLRNAERRGRYLVFEPRGGEWTDALVAELARETGVVHGVDPFLRAPATGGYRYFRLHGHPAYGYHYRYTDEELDTLAGWARDESPVRILFNNDAMAEDGRRFQRRLKLTGRG</sequence>
<dbReference type="EMBL" id="JBGUAW010000006">
    <property type="protein sequence ID" value="MFA9461013.1"/>
    <property type="molecule type" value="Genomic_DNA"/>
</dbReference>
<evidence type="ECO:0000313" key="1">
    <source>
        <dbReference type="EMBL" id="MFA9461013.1"/>
    </source>
</evidence>
<keyword evidence="2" id="KW-1185">Reference proteome</keyword>
<dbReference type="InterPro" id="IPR036520">
    <property type="entry name" value="UPF0759_sf"/>
</dbReference>
<gene>
    <name evidence="1" type="ORF">ACERLL_09280</name>
</gene>
<dbReference type="Gene3D" id="3.20.20.410">
    <property type="entry name" value="Protein of unknown function UPF0759"/>
    <property type="match status" value="1"/>
</dbReference>